<keyword evidence="2" id="KW-0812">Transmembrane</keyword>
<dbReference type="RefSeq" id="XP_037187956.1">
    <property type="nucleotide sequence ID" value="XM_037342298.1"/>
</dbReference>
<reference evidence="3 4" key="1">
    <citation type="journal article" date="2020" name="Phytopathology">
        <title>A high-quality genome resource of Botrytis fragariae, a new and rapidly spreading fungal pathogen causing strawberry gray mold in the U.S.A.</title>
        <authorList>
            <person name="Wu Y."/>
            <person name="Saski C.A."/>
            <person name="Schnabel G."/>
            <person name="Xiao S."/>
            <person name="Hu M."/>
        </authorList>
    </citation>
    <scope>NUCLEOTIDE SEQUENCE [LARGE SCALE GENOMIC DNA]</scope>
    <source>
        <strain evidence="3 4">BVB16</strain>
    </source>
</reference>
<evidence type="ECO:0000256" key="1">
    <source>
        <dbReference type="SAM" id="MobiDB-lite"/>
    </source>
</evidence>
<feature type="region of interest" description="Disordered" evidence="1">
    <location>
        <begin position="45"/>
        <end position="80"/>
    </location>
</feature>
<proteinExistence type="predicted"/>
<evidence type="ECO:0000313" key="4">
    <source>
        <dbReference type="Proteomes" id="UP000531561"/>
    </source>
</evidence>
<protein>
    <submittedName>
        <fullName evidence="3">Uncharacterized protein</fullName>
    </submittedName>
</protein>
<sequence length="80" mass="8922">MFQTPTKLGYMRKSRFLSFGWLLEAPINVAPPIIVAVTVHVGANKVSSPRTKQSDESNSSNYSGKASRNLFPDNEHGRRM</sequence>
<feature type="compositionally biased region" description="Polar residues" evidence="1">
    <location>
        <begin position="45"/>
        <end position="66"/>
    </location>
</feature>
<keyword evidence="4" id="KW-1185">Reference proteome</keyword>
<dbReference type="EMBL" id="JABFCT010000019">
    <property type="protein sequence ID" value="KAF5869007.1"/>
    <property type="molecule type" value="Genomic_DNA"/>
</dbReference>
<evidence type="ECO:0000256" key="2">
    <source>
        <dbReference type="SAM" id="Phobius"/>
    </source>
</evidence>
<keyword evidence="2" id="KW-1133">Transmembrane helix</keyword>
<dbReference type="GeneID" id="59265990"/>
<gene>
    <name evidence="3" type="ORF">Bfra_011974</name>
</gene>
<name>A0A8H6AKA1_9HELO</name>
<organism evidence="3 4">
    <name type="scientific">Botrytis fragariae</name>
    <dbReference type="NCBI Taxonomy" id="1964551"/>
    <lineage>
        <taxon>Eukaryota</taxon>
        <taxon>Fungi</taxon>
        <taxon>Dikarya</taxon>
        <taxon>Ascomycota</taxon>
        <taxon>Pezizomycotina</taxon>
        <taxon>Leotiomycetes</taxon>
        <taxon>Helotiales</taxon>
        <taxon>Sclerotiniaceae</taxon>
        <taxon>Botrytis</taxon>
    </lineage>
</organism>
<feature type="transmembrane region" description="Helical" evidence="2">
    <location>
        <begin position="21"/>
        <end position="43"/>
    </location>
</feature>
<dbReference type="Proteomes" id="UP000531561">
    <property type="component" value="Unassembled WGS sequence"/>
</dbReference>
<accession>A0A8H6AKA1</accession>
<comment type="caution">
    <text evidence="3">The sequence shown here is derived from an EMBL/GenBank/DDBJ whole genome shotgun (WGS) entry which is preliminary data.</text>
</comment>
<evidence type="ECO:0000313" key="3">
    <source>
        <dbReference type="EMBL" id="KAF5869007.1"/>
    </source>
</evidence>
<dbReference type="AlphaFoldDB" id="A0A8H6AKA1"/>
<keyword evidence="2" id="KW-0472">Membrane</keyword>